<proteinExistence type="predicted"/>
<evidence type="ECO:0000313" key="1">
    <source>
        <dbReference type="EMBL" id="AXJ00145.1"/>
    </source>
</evidence>
<reference evidence="1 2" key="1">
    <citation type="submission" date="2018-03" db="EMBL/GenBank/DDBJ databases">
        <title>Phenotypic and genomic properties of Cyclonatronum proteinivorum gen. nov., sp. nov., a haloalkaliphilic bacteroidete from soda lakes possessing Na+-translocating rhodopsin.</title>
        <authorList>
            <person name="Toshchakov S.V."/>
            <person name="Korzhenkov A."/>
            <person name="Samarov N.I."/>
            <person name="Kublanov I.V."/>
            <person name="Muntyan M.S."/>
            <person name="Sorokin D.Y."/>
        </authorList>
    </citation>
    <scope>NUCLEOTIDE SEQUENCE [LARGE SCALE GENOMIC DNA]</scope>
    <source>
        <strain evidence="1 2">Omega</strain>
    </source>
</reference>
<name>A0A345UI43_9BACT</name>
<organism evidence="1 2">
    <name type="scientific">Cyclonatronum proteinivorum</name>
    <dbReference type="NCBI Taxonomy" id="1457365"/>
    <lineage>
        <taxon>Bacteria</taxon>
        <taxon>Pseudomonadati</taxon>
        <taxon>Balneolota</taxon>
        <taxon>Balneolia</taxon>
        <taxon>Balneolales</taxon>
        <taxon>Cyclonatronaceae</taxon>
        <taxon>Cyclonatronum</taxon>
    </lineage>
</organism>
<gene>
    <name evidence="1" type="ORF">CYPRO_0868</name>
</gene>
<protein>
    <submittedName>
        <fullName evidence="1">Uncharacterized protein</fullName>
    </submittedName>
</protein>
<dbReference type="Proteomes" id="UP000254808">
    <property type="component" value="Chromosome"/>
</dbReference>
<dbReference type="AlphaFoldDB" id="A0A345UI43"/>
<sequence length="251" mass="29031">MKTQGNSEMKQKVFQGIALLFTLLIFSQCDTVSPYTAMEPDEAQLREASDFLLWLSPELDAEAIAEQKPEVARMFLQMRERFGLRDARVEQRFRLPWNPRVILVQLNIADLHLYNETGAFPWDDHPELELPQRVQKFNVGIEFFTLSFNRDINPYEMCRSYLAVEGVARCDVSFTGSRHGEFAPVLVQSGPHERLTFWFGAGEGENNTVARVAVQNQVYRFDTRKADYEKLDMLQEQFRLKGRTGSPRAEL</sequence>
<dbReference type="EMBL" id="CP027806">
    <property type="protein sequence ID" value="AXJ00145.1"/>
    <property type="molecule type" value="Genomic_DNA"/>
</dbReference>
<keyword evidence="2" id="KW-1185">Reference proteome</keyword>
<dbReference type="KEGG" id="cprv:CYPRO_0868"/>
<accession>A0A345UI43</accession>
<evidence type="ECO:0000313" key="2">
    <source>
        <dbReference type="Proteomes" id="UP000254808"/>
    </source>
</evidence>